<dbReference type="Gene3D" id="1.20.1560.10">
    <property type="entry name" value="ABC transporter type 1, transmembrane domain"/>
    <property type="match status" value="1"/>
</dbReference>
<feature type="transmembrane region" description="Helical" evidence="10">
    <location>
        <begin position="150"/>
        <end position="176"/>
    </location>
</feature>
<evidence type="ECO:0000256" key="4">
    <source>
        <dbReference type="ARBA" id="ARBA00022692"/>
    </source>
</evidence>
<comment type="caution">
    <text evidence="13">The sequence shown here is derived from an EMBL/GenBank/DDBJ whole genome shotgun (WGS) entry which is preliminary data.</text>
</comment>
<dbReference type="PROSITE" id="PS00211">
    <property type="entry name" value="ABC_TRANSPORTER_1"/>
    <property type="match status" value="1"/>
</dbReference>
<keyword evidence="7 10" id="KW-1133">Transmembrane helix</keyword>
<dbReference type="GO" id="GO:0005886">
    <property type="term" value="C:plasma membrane"/>
    <property type="evidence" value="ECO:0007669"/>
    <property type="project" value="UniProtKB-SubCell"/>
</dbReference>
<accession>A0A4R6EEX0</accession>
<dbReference type="InterPro" id="IPR003593">
    <property type="entry name" value="AAA+_ATPase"/>
</dbReference>
<evidence type="ECO:0000256" key="10">
    <source>
        <dbReference type="SAM" id="Phobius"/>
    </source>
</evidence>
<dbReference type="InterPro" id="IPR036640">
    <property type="entry name" value="ABC1_TM_sf"/>
</dbReference>
<evidence type="ECO:0000256" key="9">
    <source>
        <dbReference type="SAM" id="MobiDB-lite"/>
    </source>
</evidence>
<keyword evidence="6 13" id="KW-0067">ATP-binding</keyword>
<dbReference type="SUPFAM" id="SSF52540">
    <property type="entry name" value="P-loop containing nucleoside triphosphate hydrolases"/>
    <property type="match status" value="1"/>
</dbReference>
<dbReference type="GO" id="GO:0015421">
    <property type="term" value="F:ABC-type oligopeptide transporter activity"/>
    <property type="evidence" value="ECO:0007669"/>
    <property type="project" value="TreeGrafter"/>
</dbReference>
<keyword evidence="14" id="KW-1185">Reference proteome</keyword>
<sequence>MIRPQPLQGIAPQPAAGAGGSARDTGSTLRRLWAGIGAQRGGLVLAFVLTLLGTGLGLLGPWLIGRVVDANVVPRTLDGLAGACAWLLAVYLGAAGLTWAQSRLMIIVSQRTVTALRSRLFATLQGLPLAFFARRSHGELMSRATNDIELIALFLNQALPQLLTSVVMLFGSLAIMLWLDPWLTLLALLVVPLVALATRAVARRTRRHFSAQQASMGELSGFMEETLSGQKVVQACRREGEALRTFAGLNAQVREAATRAQIMAGTMGPAMNAMNNAAYALMAAVGGWLALRGHTSLGVVIAFLNYSRQIERPINDFANQFNLAQSALAGAERVLDILDEAGEPGGGARPQAVRGEVEFRGVSFGYQPDRPVLRGIDFHAEAGSSIALVGPTGAGKSTIVNLLMRFYEPDAGTILVDGRDIRELDRDALRAHCGMVLQEAQLFSVSVRENIRFGRPQASDAEVEEVARLVQADDFIRSLPQGYDTPVAGNGGNLSQGQRQLLTIARALLADPAILILDEATSSIDSRSEARLQAAMKLLLRGRSSFVIAHRLSTIETADRILVIAGGRIAEAGTHAELLQRQGVYHGLYRSQFGGAEKAVEAV</sequence>
<evidence type="ECO:0000256" key="8">
    <source>
        <dbReference type="ARBA" id="ARBA00023136"/>
    </source>
</evidence>
<feature type="transmembrane region" description="Helical" evidence="10">
    <location>
        <begin position="182"/>
        <end position="202"/>
    </location>
</feature>
<feature type="transmembrane region" description="Helical" evidence="10">
    <location>
        <begin position="277"/>
        <end position="304"/>
    </location>
</feature>
<dbReference type="PROSITE" id="PS50929">
    <property type="entry name" value="ABC_TM1F"/>
    <property type="match status" value="1"/>
</dbReference>
<evidence type="ECO:0000259" key="12">
    <source>
        <dbReference type="PROSITE" id="PS50929"/>
    </source>
</evidence>
<evidence type="ECO:0000313" key="13">
    <source>
        <dbReference type="EMBL" id="TDN56819.1"/>
    </source>
</evidence>
<feature type="domain" description="ABC transporter" evidence="11">
    <location>
        <begin position="357"/>
        <end position="591"/>
    </location>
</feature>
<feature type="transmembrane region" description="Helical" evidence="10">
    <location>
        <begin position="79"/>
        <end position="100"/>
    </location>
</feature>
<dbReference type="Proteomes" id="UP000295129">
    <property type="component" value="Unassembled WGS sequence"/>
</dbReference>
<feature type="transmembrane region" description="Helical" evidence="10">
    <location>
        <begin position="41"/>
        <end position="64"/>
    </location>
</feature>
<evidence type="ECO:0000313" key="14">
    <source>
        <dbReference type="Proteomes" id="UP000295129"/>
    </source>
</evidence>
<dbReference type="CDD" id="cd03254">
    <property type="entry name" value="ABCC_Glucan_exporter_like"/>
    <property type="match status" value="1"/>
</dbReference>
<dbReference type="EMBL" id="SNVV01000001">
    <property type="protein sequence ID" value="TDN56819.1"/>
    <property type="molecule type" value="Genomic_DNA"/>
</dbReference>
<proteinExistence type="predicted"/>
<dbReference type="PANTHER" id="PTHR43394">
    <property type="entry name" value="ATP-DEPENDENT PERMEASE MDL1, MITOCHONDRIAL"/>
    <property type="match status" value="1"/>
</dbReference>
<evidence type="ECO:0000256" key="6">
    <source>
        <dbReference type="ARBA" id="ARBA00022840"/>
    </source>
</evidence>
<dbReference type="SMART" id="SM00382">
    <property type="entry name" value="AAA"/>
    <property type="match status" value="1"/>
</dbReference>
<dbReference type="Pfam" id="PF00664">
    <property type="entry name" value="ABC_membrane"/>
    <property type="match status" value="1"/>
</dbReference>
<dbReference type="InterPro" id="IPR011527">
    <property type="entry name" value="ABC1_TM_dom"/>
</dbReference>
<evidence type="ECO:0000256" key="7">
    <source>
        <dbReference type="ARBA" id="ARBA00022989"/>
    </source>
</evidence>
<dbReference type="AlphaFoldDB" id="A0A4R6EEX0"/>
<feature type="compositionally biased region" description="Low complexity" evidence="9">
    <location>
        <begin position="1"/>
        <end position="16"/>
    </location>
</feature>
<evidence type="ECO:0000256" key="3">
    <source>
        <dbReference type="ARBA" id="ARBA00022475"/>
    </source>
</evidence>
<dbReference type="InterPro" id="IPR039421">
    <property type="entry name" value="Type_1_exporter"/>
</dbReference>
<dbReference type="OrthoDB" id="8554730at2"/>
<feature type="domain" description="ABC transmembrane type-1" evidence="12">
    <location>
        <begin position="44"/>
        <end position="326"/>
    </location>
</feature>
<evidence type="ECO:0000259" key="11">
    <source>
        <dbReference type="PROSITE" id="PS50893"/>
    </source>
</evidence>
<dbReference type="PANTHER" id="PTHR43394:SF1">
    <property type="entry name" value="ATP-BINDING CASSETTE SUB-FAMILY B MEMBER 10, MITOCHONDRIAL"/>
    <property type="match status" value="1"/>
</dbReference>
<organism evidence="13 14">
    <name type="scientific">Azoarcus indigens</name>
    <dbReference type="NCBI Taxonomy" id="29545"/>
    <lineage>
        <taxon>Bacteria</taxon>
        <taxon>Pseudomonadati</taxon>
        <taxon>Pseudomonadota</taxon>
        <taxon>Betaproteobacteria</taxon>
        <taxon>Rhodocyclales</taxon>
        <taxon>Zoogloeaceae</taxon>
        <taxon>Azoarcus</taxon>
    </lineage>
</organism>
<dbReference type="GO" id="GO:0016887">
    <property type="term" value="F:ATP hydrolysis activity"/>
    <property type="evidence" value="ECO:0007669"/>
    <property type="project" value="InterPro"/>
</dbReference>
<keyword evidence="3" id="KW-1003">Cell membrane</keyword>
<evidence type="ECO:0000256" key="1">
    <source>
        <dbReference type="ARBA" id="ARBA00004651"/>
    </source>
</evidence>
<dbReference type="FunFam" id="1.20.1560.10:FF:000011">
    <property type="entry name" value="Multidrug ABC transporter ATP-binding protein"/>
    <property type="match status" value="1"/>
</dbReference>
<dbReference type="FunFam" id="3.40.50.300:FF:000287">
    <property type="entry name" value="Multidrug ABC transporter ATP-binding protein"/>
    <property type="match status" value="1"/>
</dbReference>
<dbReference type="PROSITE" id="PS50893">
    <property type="entry name" value="ABC_TRANSPORTER_2"/>
    <property type="match status" value="1"/>
</dbReference>
<dbReference type="Pfam" id="PF00005">
    <property type="entry name" value="ABC_tran"/>
    <property type="match status" value="1"/>
</dbReference>
<dbReference type="CDD" id="cd18547">
    <property type="entry name" value="ABC_6TM_Tm288_like"/>
    <property type="match status" value="1"/>
</dbReference>
<keyword evidence="4 10" id="KW-0812">Transmembrane</keyword>
<comment type="subcellular location">
    <subcellularLocation>
        <location evidence="1">Cell membrane</location>
        <topology evidence="1">Multi-pass membrane protein</topology>
    </subcellularLocation>
</comment>
<gene>
    <name evidence="13" type="ORF">C7389_101198</name>
</gene>
<dbReference type="InterPro" id="IPR027417">
    <property type="entry name" value="P-loop_NTPase"/>
</dbReference>
<reference evidence="13 14" key="1">
    <citation type="submission" date="2019-03" db="EMBL/GenBank/DDBJ databases">
        <title>Genomic Encyclopedia of Type Strains, Phase IV (KMG-IV): sequencing the most valuable type-strain genomes for metagenomic binning, comparative biology and taxonomic classification.</title>
        <authorList>
            <person name="Goeker M."/>
        </authorList>
    </citation>
    <scope>NUCLEOTIDE SEQUENCE [LARGE SCALE GENOMIC DNA]</scope>
    <source>
        <strain evidence="13 14">DSM 12121</strain>
    </source>
</reference>
<dbReference type="SUPFAM" id="SSF90123">
    <property type="entry name" value="ABC transporter transmembrane region"/>
    <property type="match status" value="1"/>
</dbReference>
<keyword evidence="8 10" id="KW-0472">Membrane</keyword>
<dbReference type="GO" id="GO:0005524">
    <property type="term" value="F:ATP binding"/>
    <property type="evidence" value="ECO:0007669"/>
    <property type="project" value="UniProtKB-KW"/>
</dbReference>
<keyword evidence="5" id="KW-0547">Nucleotide-binding</keyword>
<dbReference type="RefSeq" id="WP_133587466.1">
    <property type="nucleotide sequence ID" value="NZ_SNVV01000001.1"/>
</dbReference>
<name>A0A4R6EEX0_9RHOO</name>
<protein>
    <submittedName>
        <fullName evidence="13">ATP-binding cassette subfamily B protein</fullName>
    </submittedName>
</protein>
<dbReference type="InterPro" id="IPR017871">
    <property type="entry name" value="ABC_transporter-like_CS"/>
</dbReference>
<dbReference type="InterPro" id="IPR003439">
    <property type="entry name" value="ABC_transporter-like_ATP-bd"/>
</dbReference>
<keyword evidence="2" id="KW-0813">Transport</keyword>
<feature type="region of interest" description="Disordered" evidence="9">
    <location>
        <begin position="1"/>
        <end position="23"/>
    </location>
</feature>
<evidence type="ECO:0000256" key="5">
    <source>
        <dbReference type="ARBA" id="ARBA00022741"/>
    </source>
</evidence>
<dbReference type="Gene3D" id="3.40.50.300">
    <property type="entry name" value="P-loop containing nucleotide triphosphate hydrolases"/>
    <property type="match status" value="1"/>
</dbReference>
<evidence type="ECO:0000256" key="2">
    <source>
        <dbReference type="ARBA" id="ARBA00022448"/>
    </source>
</evidence>